<dbReference type="Proteomes" id="UP000014264">
    <property type="component" value="Unassembled WGS sequence"/>
</dbReference>
<organism evidence="2 3">
    <name type="scientific">Lacticaseibacillus paracasei subsp. paracasei Lpp14</name>
    <dbReference type="NCBI Taxonomy" id="1256204"/>
    <lineage>
        <taxon>Bacteria</taxon>
        <taxon>Bacillati</taxon>
        <taxon>Bacillota</taxon>
        <taxon>Bacilli</taxon>
        <taxon>Lactobacillales</taxon>
        <taxon>Lactobacillaceae</taxon>
        <taxon>Lacticaseibacillus</taxon>
    </lineage>
</organism>
<dbReference type="InterPro" id="IPR001387">
    <property type="entry name" value="Cro/C1-type_HTH"/>
</dbReference>
<evidence type="ECO:0000313" key="2">
    <source>
        <dbReference type="EMBL" id="EPC59259.1"/>
    </source>
</evidence>
<dbReference type="GO" id="GO:0003677">
    <property type="term" value="F:DNA binding"/>
    <property type="evidence" value="ECO:0007669"/>
    <property type="project" value="InterPro"/>
</dbReference>
<dbReference type="Gene3D" id="1.10.260.40">
    <property type="entry name" value="lambda repressor-like DNA-binding domains"/>
    <property type="match status" value="1"/>
</dbReference>
<evidence type="ECO:0000313" key="3">
    <source>
        <dbReference type="Proteomes" id="UP000014264"/>
    </source>
</evidence>
<accession>A0A829GLG8</accession>
<dbReference type="InterPro" id="IPR010982">
    <property type="entry name" value="Lambda_DNA-bd_dom_sf"/>
</dbReference>
<dbReference type="AlphaFoldDB" id="A0A829GLG8"/>
<proteinExistence type="predicted"/>
<name>A0A829GLG8_LACPA</name>
<dbReference type="EMBL" id="ANJZ01000364">
    <property type="protein sequence ID" value="EPC59259.1"/>
    <property type="molecule type" value="Genomic_DNA"/>
</dbReference>
<evidence type="ECO:0000259" key="1">
    <source>
        <dbReference type="PROSITE" id="PS50943"/>
    </source>
</evidence>
<dbReference type="Pfam" id="PF01381">
    <property type="entry name" value="HTH_3"/>
    <property type="match status" value="1"/>
</dbReference>
<comment type="caution">
    <text evidence="2">The sequence shown here is derived from an EMBL/GenBank/DDBJ whole genome shotgun (WGS) entry which is preliminary data.</text>
</comment>
<dbReference type="SUPFAM" id="SSF47413">
    <property type="entry name" value="lambda repressor-like DNA-binding domains"/>
    <property type="match status" value="1"/>
</dbReference>
<sequence>MNGAEIKRERKARALTQLELANMIGVSKSLIAQVETGAKPVSSDVNQKIKAAFDSKPKLGSIKPVHVANLQDESLVLMWKDKPFLDAESHIIRTLARLLMEQRDHD</sequence>
<protein>
    <submittedName>
        <fullName evidence="2">XRE family transcriptional regulator</fullName>
    </submittedName>
</protein>
<dbReference type="SMART" id="SM00530">
    <property type="entry name" value="HTH_XRE"/>
    <property type="match status" value="1"/>
</dbReference>
<dbReference type="PROSITE" id="PS50943">
    <property type="entry name" value="HTH_CROC1"/>
    <property type="match status" value="1"/>
</dbReference>
<feature type="domain" description="HTH cro/C1-type" evidence="1">
    <location>
        <begin position="6"/>
        <end position="59"/>
    </location>
</feature>
<gene>
    <name evidence="2" type="ORF">Lpp14_14666</name>
</gene>
<dbReference type="CDD" id="cd00093">
    <property type="entry name" value="HTH_XRE"/>
    <property type="match status" value="1"/>
</dbReference>
<reference evidence="2 3" key="1">
    <citation type="journal article" date="2013" name="PLoS ONE">
        <title>Lactobacillus paracasei comparative genomics: towards species pan-genome definition and exploitation of diversity.</title>
        <authorList>
            <person name="Smokvina T."/>
            <person name="Wels M."/>
            <person name="Polka J."/>
            <person name="Chervaux C."/>
            <person name="Brisse S."/>
            <person name="Boekhorst J."/>
            <person name="van Hylckama Vlieg J.E."/>
            <person name="Siezen R.J."/>
        </authorList>
    </citation>
    <scope>NUCLEOTIDE SEQUENCE [LARGE SCALE GENOMIC DNA]</scope>
    <source>
        <strain evidence="2 3">Lpp14</strain>
    </source>
</reference>